<reference evidence="12 13" key="1">
    <citation type="submission" date="2017-06" db="EMBL/GenBank/DDBJ databases">
        <title>Ant-infecting Ophiocordyceps genomes reveal a high diversity of potential behavioral manipulation genes and a possible major role for enterotoxins.</title>
        <authorList>
            <person name="De Bekker C."/>
            <person name="Evans H.C."/>
            <person name="Brachmann A."/>
            <person name="Hughes D.P."/>
        </authorList>
    </citation>
    <scope>NUCLEOTIDE SEQUENCE [LARGE SCALE GENOMIC DNA]</scope>
    <source>
        <strain evidence="12 13">Map16</strain>
    </source>
</reference>
<organism evidence="12 13">
    <name type="scientific">Ophiocordyceps camponoti-rufipedis</name>
    <dbReference type="NCBI Taxonomy" id="2004952"/>
    <lineage>
        <taxon>Eukaryota</taxon>
        <taxon>Fungi</taxon>
        <taxon>Dikarya</taxon>
        <taxon>Ascomycota</taxon>
        <taxon>Pezizomycotina</taxon>
        <taxon>Sordariomycetes</taxon>
        <taxon>Hypocreomycetidae</taxon>
        <taxon>Hypocreales</taxon>
        <taxon>Ophiocordycipitaceae</taxon>
        <taxon>Ophiocordyceps</taxon>
    </lineage>
</organism>
<evidence type="ECO:0000256" key="2">
    <source>
        <dbReference type="ARBA" id="ARBA00008721"/>
    </source>
</evidence>
<evidence type="ECO:0000256" key="3">
    <source>
        <dbReference type="ARBA" id="ARBA00022670"/>
    </source>
</evidence>
<evidence type="ECO:0000256" key="9">
    <source>
        <dbReference type="ARBA" id="ARBA00023157"/>
    </source>
</evidence>
<dbReference type="Gene3D" id="3.40.390.10">
    <property type="entry name" value="Collagenase (Catalytic Domain)"/>
    <property type="match status" value="1"/>
</dbReference>
<keyword evidence="3" id="KW-0645">Protease</keyword>
<dbReference type="OrthoDB" id="536211at2759"/>
<evidence type="ECO:0000256" key="8">
    <source>
        <dbReference type="ARBA" id="ARBA00023049"/>
    </source>
</evidence>
<feature type="signal peptide" evidence="10">
    <location>
        <begin position="1"/>
        <end position="20"/>
    </location>
</feature>
<feature type="chain" id="PRO_5012677095" description="Peptidase M43 pregnancy-associated plasma-A domain-containing protein" evidence="10">
    <location>
        <begin position="21"/>
        <end position="422"/>
    </location>
</feature>
<keyword evidence="7" id="KW-0862">Zinc</keyword>
<sequence length="422" mass="48322">MLPLPATLAAVLLASAAAVAQSPNSIFSRPPPEFGCGTESIDEATQQSIERTIQEMKKDEATDKSGSDFPNDYDLEKRPYYVQTYFHIVAFNDSDKSYFEKHYNKANIYFELAESHAGVRPKWANGADGDEMRRELIMSRRYNDLNIYLLSSIAEWGPGTMTLGYATPPIANPAANDVEMSGAVIHAYSVLNNSIVFKGRIMNGGTVIHEVGHWLGLQHTFANGCEGNGDGIDDTPAQPNETYRCPLKRPSCKEGEFIGPEYNYMDYSYDSCMSIMTEGQFRYARDRLFMRIRIQINRDVAWEMHKYDTTNEPAMNLWTESGEKKVAEDFWAQHASQMARNDWQRRNTVLATNHWRTFILAVALRERKQVQPLTSWLKLQEDKWIGAERDRWMDGKFKEWKSANRASFEAKTIDEARQRARL</sequence>
<dbReference type="AlphaFoldDB" id="A0A2C5YW59"/>
<accession>A0A2C5YW59</accession>
<dbReference type="GO" id="GO:0008237">
    <property type="term" value="F:metallopeptidase activity"/>
    <property type="evidence" value="ECO:0007669"/>
    <property type="project" value="UniProtKB-KW"/>
</dbReference>
<dbReference type="Proteomes" id="UP000226431">
    <property type="component" value="Unassembled WGS sequence"/>
</dbReference>
<dbReference type="EMBL" id="NJES01000531">
    <property type="protein sequence ID" value="PHH71274.1"/>
    <property type="molecule type" value="Genomic_DNA"/>
</dbReference>
<keyword evidence="4" id="KW-0479">Metal-binding</keyword>
<dbReference type="PANTHER" id="PTHR47466">
    <property type="match status" value="1"/>
</dbReference>
<keyword evidence="13" id="KW-1185">Reference proteome</keyword>
<evidence type="ECO:0000313" key="13">
    <source>
        <dbReference type="Proteomes" id="UP000226431"/>
    </source>
</evidence>
<protein>
    <recommendedName>
        <fullName evidence="11">Peptidase M43 pregnancy-associated plasma-A domain-containing protein</fullName>
    </recommendedName>
</protein>
<dbReference type="SUPFAM" id="SSF55486">
    <property type="entry name" value="Metalloproteases ('zincins'), catalytic domain"/>
    <property type="match status" value="1"/>
</dbReference>
<evidence type="ECO:0000259" key="11">
    <source>
        <dbReference type="Pfam" id="PF05572"/>
    </source>
</evidence>
<evidence type="ECO:0000313" key="12">
    <source>
        <dbReference type="EMBL" id="PHH71274.1"/>
    </source>
</evidence>
<evidence type="ECO:0000256" key="10">
    <source>
        <dbReference type="SAM" id="SignalP"/>
    </source>
</evidence>
<evidence type="ECO:0000256" key="4">
    <source>
        <dbReference type="ARBA" id="ARBA00022723"/>
    </source>
</evidence>
<proteinExistence type="inferred from homology"/>
<keyword evidence="5 10" id="KW-0732">Signal</keyword>
<dbReference type="STRING" id="2004952.A0A2C5YW59"/>
<dbReference type="InterPro" id="IPR008754">
    <property type="entry name" value="Peptidase_M43"/>
</dbReference>
<dbReference type="GO" id="GO:0046872">
    <property type="term" value="F:metal ion binding"/>
    <property type="evidence" value="ECO:0007669"/>
    <property type="project" value="UniProtKB-KW"/>
</dbReference>
<evidence type="ECO:0000256" key="1">
    <source>
        <dbReference type="ARBA" id="ARBA00003174"/>
    </source>
</evidence>
<dbReference type="PANTHER" id="PTHR47466:SF1">
    <property type="entry name" value="METALLOPROTEASE MEP1 (AFU_ORTHOLOGUE AFUA_1G07730)-RELATED"/>
    <property type="match status" value="1"/>
</dbReference>
<comment type="caution">
    <text evidence="12">The sequence shown here is derived from an EMBL/GenBank/DDBJ whole genome shotgun (WGS) entry which is preliminary data.</text>
</comment>
<dbReference type="Pfam" id="PF05572">
    <property type="entry name" value="Peptidase_M43"/>
    <property type="match status" value="1"/>
</dbReference>
<name>A0A2C5YW59_9HYPO</name>
<evidence type="ECO:0000256" key="5">
    <source>
        <dbReference type="ARBA" id="ARBA00022729"/>
    </source>
</evidence>
<comment type="similarity">
    <text evidence="2">Belongs to the peptidase M43B family.</text>
</comment>
<feature type="domain" description="Peptidase M43 pregnancy-associated plasma-A" evidence="11">
    <location>
        <begin position="206"/>
        <end position="282"/>
    </location>
</feature>
<evidence type="ECO:0000256" key="6">
    <source>
        <dbReference type="ARBA" id="ARBA00022801"/>
    </source>
</evidence>
<keyword evidence="6" id="KW-0378">Hydrolase</keyword>
<dbReference type="GO" id="GO:0006508">
    <property type="term" value="P:proteolysis"/>
    <property type="evidence" value="ECO:0007669"/>
    <property type="project" value="UniProtKB-KW"/>
</dbReference>
<comment type="function">
    <text evidence="1">Secreted metalloproteinase that allows assimilation of proteinaceous substrates.</text>
</comment>
<evidence type="ECO:0000256" key="7">
    <source>
        <dbReference type="ARBA" id="ARBA00022833"/>
    </source>
</evidence>
<dbReference type="InterPro" id="IPR024079">
    <property type="entry name" value="MetalloPept_cat_dom_sf"/>
</dbReference>
<keyword evidence="9" id="KW-1015">Disulfide bond</keyword>
<gene>
    <name evidence="12" type="ORF">CDD80_5398</name>
</gene>
<keyword evidence="8" id="KW-0482">Metalloprotease</keyword>